<dbReference type="AlphaFoldDB" id="A0A401S5M7"/>
<reference evidence="1 2" key="1">
    <citation type="journal article" date="2018" name="Nat. Ecol. Evol.">
        <title>Shark genomes provide insights into elasmobranch evolution and the origin of vertebrates.</title>
        <authorList>
            <person name="Hara Y"/>
            <person name="Yamaguchi K"/>
            <person name="Onimaru K"/>
            <person name="Kadota M"/>
            <person name="Koyanagi M"/>
            <person name="Keeley SD"/>
            <person name="Tatsumi K"/>
            <person name="Tanaka K"/>
            <person name="Motone F"/>
            <person name="Kageyama Y"/>
            <person name="Nozu R"/>
            <person name="Adachi N"/>
            <person name="Nishimura O"/>
            <person name="Nakagawa R"/>
            <person name="Tanegashima C"/>
            <person name="Kiyatake I"/>
            <person name="Matsumoto R"/>
            <person name="Murakumo K"/>
            <person name="Nishida K"/>
            <person name="Terakita A"/>
            <person name="Kuratani S"/>
            <person name="Sato K"/>
            <person name="Hyodo S Kuraku.S."/>
        </authorList>
    </citation>
    <scope>NUCLEOTIDE SEQUENCE [LARGE SCALE GENOMIC DNA]</scope>
</reference>
<sequence length="81" mass="9203">MEMAESPWPSYCSCSIPARLPLETGFQLQEGMWDSVKAQNGDRNTARTPKDATELRRVRNVPPADLLMRTDQTDSLSHRKL</sequence>
<dbReference type="EMBL" id="BEZZ01000094">
    <property type="protein sequence ID" value="GCC25687.1"/>
    <property type="molecule type" value="Genomic_DNA"/>
</dbReference>
<comment type="caution">
    <text evidence="1">The sequence shown here is derived from an EMBL/GenBank/DDBJ whole genome shotgun (WGS) entry which is preliminary data.</text>
</comment>
<keyword evidence="2" id="KW-1185">Reference proteome</keyword>
<proteinExistence type="predicted"/>
<gene>
    <name evidence="1" type="ORF">chiPu_0004098</name>
</gene>
<evidence type="ECO:0000313" key="2">
    <source>
        <dbReference type="Proteomes" id="UP000287033"/>
    </source>
</evidence>
<evidence type="ECO:0000313" key="1">
    <source>
        <dbReference type="EMBL" id="GCC25687.1"/>
    </source>
</evidence>
<protein>
    <submittedName>
        <fullName evidence="1">Uncharacterized protein</fullName>
    </submittedName>
</protein>
<organism evidence="1 2">
    <name type="scientific">Chiloscyllium punctatum</name>
    <name type="common">Brownbanded bambooshark</name>
    <name type="synonym">Hemiscyllium punctatum</name>
    <dbReference type="NCBI Taxonomy" id="137246"/>
    <lineage>
        <taxon>Eukaryota</taxon>
        <taxon>Metazoa</taxon>
        <taxon>Chordata</taxon>
        <taxon>Craniata</taxon>
        <taxon>Vertebrata</taxon>
        <taxon>Chondrichthyes</taxon>
        <taxon>Elasmobranchii</taxon>
        <taxon>Galeomorphii</taxon>
        <taxon>Galeoidea</taxon>
        <taxon>Orectolobiformes</taxon>
        <taxon>Hemiscylliidae</taxon>
        <taxon>Chiloscyllium</taxon>
    </lineage>
</organism>
<accession>A0A401S5M7</accession>
<name>A0A401S5M7_CHIPU</name>
<dbReference type="Proteomes" id="UP000287033">
    <property type="component" value="Unassembled WGS sequence"/>
</dbReference>